<evidence type="ECO:0000313" key="6">
    <source>
        <dbReference type="EMBL" id="OAD40223.1"/>
    </source>
</evidence>
<evidence type="ECO:0000256" key="2">
    <source>
        <dbReference type="ARBA" id="ARBA00022448"/>
    </source>
</evidence>
<dbReference type="KEGG" id="hyl:LPB072_09455"/>
<dbReference type="Proteomes" id="UP000185657">
    <property type="component" value="Unassembled WGS sequence"/>
</dbReference>
<dbReference type="OrthoDB" id="9794826at2"/>
<evidence type="ECO:0000256" key="4">
    <source>
        <dbReference type="SAM" id="SignalP"/>
    </source>
</evidence>
<gene>
    <name evidence="5" type="ORF">LPB072_09455</name>
    <name evidence="6" type="ORF">LPB72_18950</name>
</gene>
<protein>
    <submittedName>
        <fullName evidence="5">ABC transporter substrate-binding protein</fullName>
    </submittedName>
</protein>
<proteinExistence type="inferred from homology"/>
<evidence type="ECO:0000256" key="3">
    <source>
        <dbReference type="ARBA" id="ARBA00022729"/>
    </source>
</evidence>
<comment type="similarity">
    <text evidence="1">Belongs to the bacterial solute-binding protein 7 family.</text>
</comment>
<evidence type="ECO:0000313" key="7">
    <source>
        <dbReference type="Proteomes" id="UP000185657"/>
    </source>
</evidence>
<reference evidence="5 8" key="2">
    <citation type="submission" date="2016-10" db="EMBL/GenBank/DDBJ databases">
        <title>Hydorgenophaga sp. LPB0072 isolated from gastropod.</title>
        <authorList>
            <person name="Kim E."/>
            <person name="Yi H."/>
        </authorList>
    </citation>
    <scope>NUCLEOTIDE SEQUENCE [LARGE SCALE GENOMIC DNA]</scope>
    <source>
        <strain evidence="5 8">LPB0072</strain>
    </source>
</reference>
<dbReference type="Gene3D" id="3.40.190.170">
    <property type="entry name" value="Bacterial extracellular solute-binding protein, family 7"/>
    <property type="match status" value="1"/>
</dbReference>
<reference evidence="6 7" key="1">
    <citation type="submission" date="2016-02" db="EMBL/GenBank/DDBJ databases">
        <title>Draft genome sequence of Hydrogenophaga sp. LPB0072.</title>
        <authorList>
            <person name="Shin S.-K."/>
            <person name="Yi H."/>
        </authorList>
    </citation>
    <scope>NUCLEOTIDE SEQUENCE [LARGE SCALE GENOMIC DNA]</scope>
    <source>
        <strain evidence="6 7">LPB0072</strain>
    </source>
</reference>
<dbReference type="InterPro" id="IPR018389">
    <property type="entry name" value="DctP_fam"/>
</dbReference>
<organism evidence="5 8">
    <name type="scientific">Hydrogenophaga crassostreae</name>
    <dbReference type="NCBI Taxonomy" id="1763535"/>
    <lineage>
        <taxon>Bacteria</taxon>
        <taxon>Pseudomonadati</taxon>
        <taxon>Pseudomonadota</taxon>
        <taxon>Betaproteobacteria</taxon>
        <taxon>Burkholderiales</taxon>
        <taxon>Comamonadaceae</taxon>
        <taxon>Hydrogenophaga</taxon>
    </lineage>
</organism>
<keyword evidence="7" id="KW-1185">Reference proteome</keyword>
<accession>A0A167H3T7</accession>
<dbReference type="AlphaFoldDB" id="A0A167H3T7"/>
<dbReference type="Pfam" id="PF03480">
    <property type="entry name" value="DctP"/>
    <property type="match status" value="1"/>
</dbReference>
<dbReference type="NCBIfam" id="NF037995">
    <property type="entry name" value="TRAP_S1"/>
    <property type="match status" value="1"/>
</dbReference>
<dbReference type="PANTHER" id="PTHR33376">
    <property type="match status" value="1"/>
</dbReference>
<dbReference type="GO" id="GO:0015740">
    <property type="term" value="P:C4-dicarboxylate transport"/>
    <property type="evidence" value="ECO:0007669"/>
    <property type="project" value="TreeGrafter"/>
</dbReference>
<evidence type="ECO:0000256" key="1">
    <source>
        <dbReference type="ARBA" id="ARBA00009023"/>
    </source>
</evidence>
<dbReference type="PANTHER" id="PTHR33376:SF7">
    <property type="entry name" value="C4-DICARBOXYLATE-BINDING PROTEIN DCTB"/>
    <property type="match status" value="1"/>
</dbReference>
<sequence>MTIRLSRHLSTLALAALTALGAAAAHAEVTLKASHQFPGGKGDVRDEMVQMIARDVAAANVDMTIKVFPGSSLVKAQEQWKAMLSGQIDMTSLPLDYASGFHPQFGATLMPGLVKSHAHARRINDSEFLKEIKGIIEKGGVKVLADAWLAGAFAGKDKCIKKPEDVVGLKMRSAGATFSQMWAGAGASIVSIPSSEVYSALQQGVATATDTSSGSFVSFRLYEQVKCITAPGDNALWFMYEPVLISMKSWDKLNDAQKKALMAASKKAEDYFEAESKKLDDKMVETYKANKVEVVTLTDAEAEAWRAVAQKTSYKEFAEKVPGGKELIEKALSVK</sequence>
<feature type="signal peptide" evidence="4">
    <location>
        <begin position="1"/>
        <end position="27"/>
    </location>
</feature>
<evidence type="ECO:0000313" key="5">
    <source>
        <dbReference type="EMBL" id="AOW13039.1"/>
    </source>
</evidence>
<name>A0A167H3T7_9BURK</name>
<keyword evidence="3 4" id="KW-0732">Signal</keyword>
<dbReference type="RefSeq" id="WP_066094629.1">
    <property type="nucleotide sequence ID" value="NZ_CP017476.1"/>
</dbReference>
<dbReference type="EMBL" id="CP017476">
    <property type="protein sequence ID" value="AOW13039.1"/>
    <property type="molecule type" value="Genomic_DNA"/>
</dbReference>
<feature type="chain" id="PRO_5044549550" evidence="4">
    <location>
        <begin position="28"/>
        <end position="335"/>
    </location>
</feature>
<dbReference type="InterPro" id="IPR038404">
    <property type="entry name" value="TRAP_DctP_sf"/>
</dbReference>
<dbReference type="Proteomes" id="UP000185680">
    <property type="component" value="Chromosome"/>
</dbReference>
<keyword evidence="2" id="KW-0813">Transport</keyword>
<dbReference type="EMBL" id="LVWD01000034">
    <property type="protein sequence ID" value="OAD40223.1"/>
    <property type="molecule type" value="Genomic_DNA"/>
</dbReference>
<dbReference type="STRING" id="1763535.LPB072_09455"/>
<evidence type="ECO:0000313" key="8">
    <source>
        <dbReference type="Proteomes" id="UP000185680"/>
    </source>
</evidence>
<dbReference type="GO" id="GO:0055085">
    <property type="term" value="P:transmembrane transport"/>
    <property type="evidence" value="ECO:0007669"/>
    <property type="project" value="InterPro"/>
</dbReference>